<dbReference type="InterPro" id="IPR011626">
    <property type="entry name" value="Alpha-macroglobulin_TED"/>
</dbReference>
<dbReference type="Gene3D" id="2.60.40.1930">
    <property type="match status" value="2"/>
</dbReference>
<protein>
    <recommendedName>
        <fullName evidence="10">CD109 antigen</fullName>
    </recommendedName>
</protein>
<proteinExistence type="predicted"/>
<dbReference type="InterPro" id="IPR009048">
    <property type="entry name" value="A-macroglobulin_rcpt-bd"/>
</dbReference>
<dbReference type="SUPFAM" id="SSF48239">
    <property type="entry name" value="Terpenoid cyclases/Protein prenyltransferases"/>
    <property type="match status" value="1"/>
</dbReference>
<dbReference type="InterPro" id="IPR008930">
    <property type="entry name" value="Terpenoid_cyclase/PrenylTrfase"/>
</dbReference>
<feature type="transmembrane region" description="Helical" evidence="4">
    <location>
        <begin position="12"/>
        <end position="40"/>
    </location>
</feature>
<keyword evidence="3" id="KW-1015">Disulfide bond</keyword>
<evidence type="ECO:0008006" key="10">
    <source>
        <dbReference type="Google" id="ProtNLM"/>
    </source>
</evidence>
<dbReference type="Pfam" id="PF07677">
    <property type="entry name" value="A2M_recep"/>
    <property type="match status" value="1"/>
</dbReference>
<dbReference type="SMART" id="SM01359">
    <property type="entry name" value="A2M_N_2"/>
    <property type="match status" value="1"/>
</dbReference>
<dbReference type="InterPro" id="IPR050473">
    <property type="entry name" value="A2M/Complement_sys"/>
</dbReference>
<evidence type="ECO:0000256" key="1">
    <source>
        <dbReference type="ARBA" id="ARBA00022729"/>
    </source>
</evidence>
<reference evidence="8" key="1">
    <citation type="journal article" date="2019" name="bioRxiv">
        <title>The Genome of the Zebra Mussel, Dreissena polymorpha: A Resource for Invasive Species Research.</title>
        <authorList>
            <person name="McCartney M.A."/>
            <person name="Auch B."/>
            <person name="Kono T."/>
            <person name="Mallez S."/>
            <person name="Zhang Y."/>
            <person name="Obille A."/>
            <person name="Becker A."/>
            <person name="Abrahante J.E."/>
            <person name="Garbe J."/>
            <person name="Badalamenti J.P."/>
            <person name="Herman A."/>
            <person name="Mangelson H."/>
            <person name="Liachko I."/>
            <person name="Sullivan S."/>
            <person name="Sone E.D."/>
            <person name="Koren S."/>
            <person name="Silverstein K.A.T."/>
            <person name="Beckman K.B."/>
            <person name="Gohl D.M."/>
        </authorList>
    </citation>
    <scope>NUCLEOTIDE SEQUENCE</scope>
    <source>
        <strain evidence="8">Duluth1</strain>
        <tissue evidence="8">Whole animal</tissue>
    </source>
</reference>
<dbReference type="PROSITE" id="PS00477">
    <property type="entry name" value="ALPHA_2_MACROGLOBULIN"/>
    <property type="match status" value="1"/>
</dbReference>
<dbReference type="SMART" id="SM01361">
    <property type="entry name" value="A2M_recep"/>
    <property type="match status" value="1"/>
</dbReference>
<dbReference type="InterPro" id="IPR013783">
    <property type="entry name" value="Ig-like_fold"/>
</dbReference>
<dbReference type="Pfam" id="PF17791">
    <property type="entry name" value="MG3"/>
    <property type="match status" value="1"/>
</dbReference>
<evidence type="ECO:0000313" key="8">
    <source>
        <dbReference type="EMBL" id="KAH3694523.1"/>
    </source>
</evidence>
<dbReference type="InterPro" id="IPR011625">
    <property type="entry name" value="A2M_N_BRD"/>
</dbReference>
<feature type="transmembrane region" description="Helical" evidence="4">
    <location>
        <begin position="80"/>
        <end position="101"/>
    </location>
</feature>
<dbReference type="Gene3D" id="2.60.120.1540">
    <property type="match status" value="1"/>
</dbReference>
<dbReference type="Pfam" id="PF07678">
    <property type="entry name" value="TED_complement"/>
    <property type="match status" value="1"/>
</dbReference>
<gene>
    <name evidence="8" type="ORF">DPMN_081963</name>
</gene>
<evidence type="ECO:0000313" key="9">
    <source>
        <dbReference type="Proteomes" id="UP000828390"/>
    </source>
</evidence>
<feature type="transmembrane region" description="Helical" evidence="4">
    <location>
        <begin position="46"/>
        <end position="68"/>
    </location>
</feature>
<keyword evidence="2" id="KW-0882">Thioester bond</keyword>
<reference evidence="8" key="2">
    <citation type="submission" date="2020-11" db="EMBL/GenBank/DDBJ databases">
        <authorList>
            <person name="McCartney M.A."/>
            <person name="Auch B."/>
            <person name="Kono T."/>
            <person name="Mallez S."/>
            <person name="Becker A."/>
            <person name="Gohl D.M."/>
            <person name="Silverstein K.A.T."/>
            <person name="Koren S."/>
            <person name="Bechman K.B."/>
            <person name="Herman A."/>
            <person name="Abrahante J.E."/>
            <person name="Garbe J."/>
        </authorList>
    </citation>
    <scope>NUCLEOTIDE SEQUENCE</scope>
    <source>
        <strain evidence="8">Duluth1</strain>
        <tissue evidence="8">Whole animal</tissue>
    </source>
</reference>
<dbReference type="InterPro" id="IPR001599">
    <property type="entry name" value="Macroglobln_a2"/>
</dbReference>
<name>A0A9D4BIB4_DREPO</name>
<dbReference type="InterPro" id="IPR036595">
    <property type="entry name" value="A-macroglobulin_rcpt-bd_sf"/>
</dbReference>
<keyword evidence="4" id="KW-0812">Transmembrane</keyword>
<dbReference type="Gene3D" id="2.60.40.10">
    <property type="entry name" value="Immunoglobulins"/>
    <property type="match status" value="1"/>
</dbReference>
<evidence type="ECO:0000259" key="7">
    <source>
        <dbReference type="SMART" id="SM01361"/>
    </source>
</evidence>
<dbReference type="InterPro" id="IPR047565">
    <property type="entry name" value="Alpha-macroglob_thiol-ester_cl"/>
</dbReference>
<dbReference type="InterPro" id="IPR019742">
    <property type="entry name" value="MacrogloblnA2_CS"/>
</dbReference>
<organism evidence="8 9">
    <name type="scientific">Dreissena polymorpha</name>
    <name type="common">Zebra mussel</name>
    <name type="synonym">Mytilus polymorpha</name>
    <dbReference type="NCBI Taxonomy" id="45954"/>
    <lineage>
        <taxon>Eukaryota</taxon>
        <taxon>Metazoa</taxon>
        <taxon>Spiralia</taxon>
        <taxon>Lophotrochozoa</taxon>
        <taxon>Mollusca</taxon>
        <taxon>Bivalvia</taxon>
        <taxon>Autobranchia</taxon>
        <taxon>Heteroconchia</taxon>
        <taxon>Euheterodonta</taxon>
        <taxon>Imparidentia</taxon>
        <taxon>Neoheterodontei</taxon>
        <taxon>Myida</taxon>
        <taxon>Dreissenoidea</taxon>
        <taxon>Dreissenidae</taxon>
        <taxon>Dreissena</taxon>
    </lineage>
</organism>
<feature type="domain" description="Alpha-2-macroglobulin bait region" evidence="5">
    <location>
        <begin position="656"/>
        <end position="787"/>
    </location>
</feature>
<dbReference type="Gene3D" id="2.60.40.2950">
    <property type="match status" value="1"/>
</dbReference>
<dbReference type="Gene3D" id="2.60.40.1940">
    <property type="match status" value="1"/>
</dbReference>
<feature type="domain" description="Alpha-2-macroglobulin" evidence="6">
    <location>
        <begin position="928"/>
        <end position="1019"/>
    </location>
</feature>
<dbReference type="Proteomes" id="UP000828390">
    <property type="component" value="Unassembled WGS sequence"/>
</dbReference>
<dbReference type="EMBL" id="JAIWYP010000016">
    <property type="protein sequence ID" value="KAH3694523.1"/>
    <property type="molecule type" value="Genomic_DNA"/>
</dbReference>
<dbReference type="PANTHER" id="PTHR11412:SF136">
    <property type="entry name" value="CD109 ANTIGEN"/>
    <property type="match status" value="1"/>
</dbReference>
<dbReference type="GO" id="GO:0005615">
    <property type="term" value="C:extracellular space"/>
    <property type="evidence" value="ECO:0007669"/>
    <property type="project" value="InterPro"/>
</dbReference>
<dbReference type="Gene3D" id="2.60.40.690">
    <property type="entry name" value="Alpha-macroglobulin, receptor-binding domain"/>
    <property type="match status" value="1"/>
</dbReference>
<evidence type="ECO:0000256" key="3">
    <source>
        <dbReference type="ARBA" id="ARBA00023157"/>
    </source>
</evidence>
<dbReference type="Gene3D" id="1.50.10.20">
    <property type="match status" value="1"/>
</dbReference>
<dbReference type="Pfam" id="PF00207">
    <property type="entry name" value="A2M"/>
    <property type="match status" value="1"/>
</dbReference>
<feature type="domain" description="Alpha-macroglobulin receptor-binding" evidence="7">
    <location>
        <begin position="1541"/>
        <end position="1626"/>
    </location>
</feature>
<evidence type="ECO:0000256" key="2">
    <source>
        <dbReference type="ARBA" id="ARBA00022966"/>
    </source>
</evidence>
<dbReference type="Pfam" id="PF07703">
    <property type="entry name" value="A2M_BRD"/>
    <property type="match status" value="1"/>
</dbReference>
<keyword evidence="4" id="KW-1133">Transmembrane helix</keyword>
<keyword evidence="4" id="KW-0472">Membrane</keyword>
<dbReference type="SMART" id="SM01419">
    <property type="entry name" value="Thiol-ester_cl"/>
    <property type="match status" value="1"/>
</dbReference>
<evidence type="ECO:0000256" key="4">
    <source>
        <dbReference type="SAM" id="Phobius"/>
    </source>
</evidence>
<evidence type="ECO:0000259" key="6">
    <source>
        <dbReference type="SMART" id="SM01360"/>
    </source>
</evidence>
<accession>A0A9D4BIB4</accession>
<dbReference type="InterPro" id="IPR041555">
    <property type="entry name" value="MG3"/>
</dbReference>
<keyword evidence="1" id="KW-0732">Signal</keyword>
<comment type="caution">
    <text evidence="8">The sequence shown here is derived from an EMBL/GenBank/DDBJ whole genome shotgun (WGS) entry which is preliminary data.</text>
</comment>
<evidence type="ECO:0000259" key="5">
    <source>
        <dbReference type="SMART" id="SM01359"/>
    </source>
</evidence>
<keyword evidence="9" id="KW-1185">Reference proteome</keyword>
<dbReference type="SMART" id="SM01360">
    <property type="entry name" value="A2M"/>
    <property type="match status" value="1"/>
</dbReference>
<dbReference type="PANTHER" id="PTHR11412">
    <property type="entry name" value="MACROGLOBULIN / COMPLEMENT"/>
    <property type="match status" value="1"/>
</dbReference>
<sequence length="1653" mass="182415">MPPNGVLDDSMLTLAVIVLVFSGTILFVSCCIFCCSHFLYKTLTPGLALGLGAWFSIQEILTLALIITISARYDKIGWSAFVFTLPGIINLGIVIFILVYMCSFQLEEIMSIDEKPQTEPTRHQRENQMIASYSGTDEGVDRAELWMPDEHDRELKDFKNIQGFDDGLDAYALEANLDFAELETVLTNIAEMTIMKEMPGFRLPGLHAIVFTLLSLNLPPPTLGTYYVSLPRSFTPGYPLDLYVQVTNANSPVICEAAIVDDSKTTVARTIKTIISGKPDRIRIDVPDELPTSRYVIAVTGTGGLAFYDEAHLHYEQDVLVLIQTDKTRYSARQKVLYRAIFLQSDLTNFRGNASISIYDGKNNRIKLDGPRKISHGVIEGHLDISTEPVFGEWKIQANVLGLVKSKFFKVFDYVLPRFNVELVVPNEILTTDGTIGVAVKARFTFNTDVHGTCTVVVYQENDPYHYFTISKQIQGSVNFTIYMSDLIGKGITSSNLKVRATVTDNSTLVSFATEKDVVIHEPIVDRFELHEIIQRHGFVNGLNYTTFLKLTNNGQAPRMSGILYVFVTYYSAVLRTCQQLLNHYDYLVISKSSFNGQTTFGENGIAEVTIPVEGADIEKIELTVRHGVAELFTTLYSMSKTPVDMLTLTLSSAELQARLLCCTQYITHVGNAVTVTAESSTPLTGPVILEVFCRNRRVQFDSTMASGQTTIRMTVSLTEEMAPFSYIIASHITSDRRILLDSAYVQVDGTMLKNKVQVTYNTTHTEPGQFVDMKITADPYSAVYVMVGDERNRLLGSENDIFSDEVINGVTSFAHNPEDNSFIYNQEETKPGNTFYSNQYGPSISQTTGVIILTDGSVFNRSQAEGLLILGSHPNSCPYPPIGPFPGNAPGFPGPHPNMLPPQFVPVPSHLDALQLGQVVRNRFPETWIWEKYIIGATGELHVTKQLPDSITSWNTSVFATNDVTGFGIADDISQVTVNKSFFITMDLPDSIVQGEECLLQITVFNYLPTRQEVQISVQHSDDLSQTIPSSAAVQPGEGHSTFVQLTPSIIGDVTITVMAKAGDFFRTVAFDILQKTLRVQPNGVHKTINQQHLIHVHPTTPYYNKTVPLSNPQNMVPGTGRTINLKITGDFMVPSIDGLQNLIDRPSGCGEQNMLNFAPDVYISKYLKTVNKLTSAIKTVVNGHLEFGYQNELRNKHSDGSFSAFGDSDSSGSSWLTAFVMKCFGMARSMIRIDDTIIGQGVNWLLDKQNTDGSFNEPGRVIHTNMQSGTGQGAALTAFIMVSLLENRDSYPAAQFRMNTSTSMSMAYLETQLSSIHDAYTLALTCYGLALARSSNSSHCISKLQTVAVVDGKTTHWTSGSRVKRSSVLQTRAPAQDIESTAYALLAFIEMNQMTEAFGVVKWLVSQRNPSGGFESTQDTVVSLQALAKFSELTTMGPQKTPNYNVHIAGSGAGFNHQYDVTLANYDVMHSVQIPESLDSLSFAATGHGVAVVDVTMSYYVQGSSTNSSFIQVTAPVYNESINSVTLDPCVTWTGRTTSGMILVEIEMITGFKHNVDVLGRQPQIKRYEANGRNLALYFDALDNGARVCVRVTMDRADPVVKSQACHVVAYDYYEPTHQAVTMYESGILKRSTVCDICQRCPFCSGVSIVG</sequence>
<dbReference type="Gene3D" id="2.20.130.20">
    <property type="match status" value="1"/>
</dbReference>
<dbReference type="SUPFAM" id="SSF49410">
    <property type="entry name" value="Alpha-macroglobulin receptor domain"/>
    <property type="match status" value="1"/>
</dbReference>
<dbReference type="GO" id="GO:0004866">
    <property type="term" value="F:endopeptidase inhibitor activity"/>
    <property type="evidence" value="ECO:0007669"/>
    <property type="project" value="InterPro"/>
</dbReference>